<evidence type="ECO:0000313" key="1">
    <source>
        <dbReference type="EMBL" id="KAH7140946.1"/>
    </source>
</evidence>
<proteinExistence type="predicted"/>
<sequence>MSFGFSAGDFLAVGKQIKDISSHIRHASASYQALDVELHSLKRALDEIEHIRCPVGQEPAINKVKVTALNCRQLLTDFESKLKKYAILNQQHGAGLGKTRALQKLGRKVEWGIEMEEEAVKLRAAIVAHVGFLNLRLSSLGINASFFAAQKLDEHHEELNRKLGQVRGEVGESRREQAAQGSLIAATSSLILNQVSEIASACIGVRLDALLELAQNIWNSNVQIIALVSELHSRPPKLDTSHTWFQDPIRFEDAFGRVFPIPSEYGWSVSEPYDSWILC</sequence>
<dbReference type="Proteomes" id="UP000738349">
    <property type="component" value="Unassembled WGS sequence"/>
</dbReference>
<evidence type="ECO:0008006" key="3">
    <source>
        <dbReference type="Google" id="ProtNLM"/>
    </source>
</evidence>
<gene>
    <name evidence="1" type="ORF">EDB81DRAFT_67951</name>
</gene>
<dbReference type="OrthoDB" id="3045089at2759"/>
<evidence type="ECO:0000313" key="2">
    <source>
        <dbReference type="Proteomes" id="UP000738349"/>
    </source>
</evidence>
<keyword evidence="2" id="KW-1185">Reference proteome</keyword>
<dbReference type="AlphaFoldDB" id="A0A9P9EPW0"/>
<protein>
    <recommendedName>
        <fullName evidence="3">Fungal N-terminal domain-containing protein</fullName>
    </recommendedName>
</protein>
<name>A0A9P9EPW0_9HYPO</name>
<organism evidence="1 2">
    <name type="scientific">Dactylonectria macrodidyma</name>
    <dbReference type="NCBI Taxonomy" id="307937"/>
    <lineage>
        <taxon>Eukaryota</taxon>
        <taxon>Fungi</taxon>
        <taxon>Dikarya</taxon>
        <taxon>Ascomycota</taxon>
        <taxon>Pezizomycotina</taxon>
        <taxon>Sordariomycetes</taxon>
        <taxon>Hypocreomycetidae</taxon>
        <taxon>Hypocreales</taxon>
        <taxon>Nectriaceae</taxon>
        <taxon>Dactylonectria</taxon>
    </lineage>
</organism>
<dbReference type="PANTHER" id="PTHR38886">
    <property type="entry name" value="SESA DOMAIN-CONTAINING PROTEIN"/>
    <property type="match status" value="1"/>
</dbReference>
<dbReference type="EMBL" id="JAGMUV010000011">
    <property type="protein sequence ID" value="KAH7140946.1"/>
    <property type="molecule type" value="Genomic_DNA"/>
</dbReference>
<dbReference type="PANTHER" id="PTHR38886:SF1">
    <property type="entry name" value="NACHT-NTPASE AND P-LOOP NTPASES N-TERMINAL DOMAIN-CONTAINING PROTEIN"/>
    <property type="match status" value="1"/>
</dbReference>
<reference evidence="1" key="1">
    <citation type="journal article" date="2021" name="Nat. Commun.">
        <title>Genetic determinants of endophytism in the Arabidopsis root mycobiome.</title>
        <authorList>
            <person name="Mesny F."/>
            <person name="Miyauchi S."/>
            <person name="Thiergart T."/>
            <person name="Pickel B."/>
            <person name="Atanasova L."/>
            <person name="Karlsson M."/>
            <person name="Huettel B."/>
            <person name="Barry K.W."/>
            <person name="Haridas S."/>
            <person name="Chen C."/>
            <person name="Bauer D."/>
            <person name="Andreopoulos W."/>
            <person name="Pangilinan J."/>
            <person name="LaButti K."/>
            <person name="Riley R."/>
            <person name="Lipzen A."/>
            <person name="Clum A."/>
            <person name="Drula E."/>
            <person name="Henrissat B."/>
            <person name="Kohler A."/>
            <person name="Grigoriev I.V."/>
            <person name="Martin F.M."/>
            <person name="Hacquard S."/>
        </authorList>
    </citation>
    <scope>NUCLEOTIDE SEQUENCE</scope>
    <source>
        <strain evidence="1">MPI-CAGE-AT-0147</strain>
    </source>
</reference>
<comment type="caution">
    <text evidence="1">The sequence shown here is derived from an EMBL/GenBank/DDBJ whole genome shotgun (WGS) entry which is preliminary data.</text>
</comment>
<accession>A0A9P9EPW0</accession>